<proteinExistence type="predicted"/>
<dbReference type="EMBL" id="JAOYFB010000066">
    <property type="protein sequence ID" value="KAK4045824.1"/>
    <property type="molecule type" value="Genomic_DNA"/>
</dbReference>
<comment type="caution">
    <text evidence="1">The sequence shown here is derived from an EMBL/GenBank/DDBJ whole genome shotgun (WGS) entry which is preliminary data.</text>
</comment>
<protein>
    <submittedName>
        <fullName evidence="1">Uncharacterized protein</fullName>
    </submittedName>
</protein>
<evidence type="ECO:0000313" key="2">
    <source>
        <dbReference type="Proteomes" id="UP001234178"/>
    </source>
</evidence>
<gene>
    <name evidence="1" type="ORF">OUZ56_033844</name>
</gene>
<accession>A0ABR0BB61</accession>
<reference evidence="1 2" key="1">
    <citation type="journal article" date="2023" name="Nucleic Acids Res.">
        <title>The hologenome of Daphnia magna reveals possible DNA methylation and microbiome-mediated evolution of the host genome.</title>
        <authorList>
            <person name="Chaturvedi A."/>
            <person name="Li X."/>
            <person name="Dhandapani V."/>
            <person name="Marshall H."/>
            <person name="Kissane S."/>
            <person name="Cuenca-Cambronero M."/>
            <person name="Asole G."/>
            <person name="Calvet F."/>
            <person name="Ruiz-Romero M."/>
            <person name="Marangio P."/>
            <person name="Guigo R."/>
            <person name="Rago D."/>
            <person name="Mirbahai L."/>
            <person name="Eastwood N."/>
            <person name="Colbourne J.K."/>
            <person name="Zhou J."/>
            <person name="Mallon E."/>
            <person name="Orsini L."/>
        </authorList>
    </citation>
    <scope>NUCLEOTIDE SEQUENCE [LARGE SCALE GENOMIC DNA]</scope>
    <source>
        <strain evidence="1">LRV0_1</strain>
    </source>
</reference>
<dbReference type="Proteomes" id="UP001234178">
    <property type="component" value="Unassembled WGS sequence"/>
</dbReference>
<keyword evidence="2" id="KW-1185">Reference proteome</keyword>
<sequence>MAVRQLLLVVPFKVLEMTMHSGCWMQGEGKRTKTVKLWAHRLGLNIRQINKIPQNLQHVLV</sequence>
<name>A0ABR0BB61_9CRUS</name>
<organism evidence="1 2">
    <name type="scientific">Daphnia magna</name>
    <dbReference type="NCBI Taxonomy" id="35525"/>
    <lineage>
        <taxon>Eukaryota</taxon>
        <taxon>Metazoa</taxon>
        <taxon>Ecdysozoa</taxon>
        <taxon>Arthropoda</taxon>
        <taxon>Crustacea</taxon>
        <taxon>Branchiopoda</taxon>
        <taxon>Diplostraca</taxon>
        <taxon>Cladocera</taxon>
        <taxon>Anomopoda</taxon>
        <taxon>Daphniidae</taxon>
        <taxon>Daphnia</taxon>
    </lineage>
</organism>
<evidence type="ECO:0000313" key="1">
    <source>
        <dbReference type="EMBL" id="KAK4045824.1"/>
    </source>
</evidence>